<dbReference type="SUPFAM" id="SSF52058">
    <property type="entry name" value="L domain-like"/>
    <property type="match status" value="1"/>
</dbReference>
<evidence type="ECO:0000313" key="4">
    <source>
        <dbReference type="EMBL" id="KKK88700.1"/>
    </source>
</evidence>
<gene>
    <name evidence="4" type="ORF">LCGC14_2740510</name>
</gene>
<dbReference type="InterPro" id="IPR003591">
    <property type="entry name" value="Leu-rich_rpt_typical-subtyp"/>
</dbReference>
<dbReference type="Gene3D" id="3.80.10.10">
    <property type="entry name" value="Ribonuclease Inhibitor"/>
    <property type="match status" value="1"/>
</dbReference>
<comment type="caution">
    <text evidence="4">The sequence shown here is derived from an EMBL/GenBank/DDBJ whole genome shotgun (WGS) entry which is preliminary data.</text>
</comment>
<dbReference type="SMART" id="SM00364">
    <property type="entry name" value="LRR_BAC"/>
    <property type="match status" value="4"/>
</dbReference>
<organism evidence="4">
    <name type="scientific">marine sediment metagenome</name>
    <dbReference type="NCBI Taxonomy" id="412755"/>
    <lineage>
        <taxon>unclassified sequences</taxon>
        <taxon>metagenomes</taxon>
        <taxon>ecological metagenomes</taxon>
    </lineage>
</organism>
<dbReference type="InterPro" id="IPR055414">
    <property type="entry name" value="LRR_R13L4/SHOC2-like"/>
</dbReference>
<reference evidence="4" key="1">
    <citation type="journal article" date="2015" name="Nature">
        <title>Complex archaea that bridge the gap between prokaryotes and eukaryotes.</title>
        <authorList>
            <person name="Spang A."/>
            <person name="Saw J.H."/>
            <person name="Jorgensen S.L."/>
            <person name="Zaremba-Niedzwiedzka K."/>
            <person name="Martijn J."/>
            <person name="Lind A.E."/>
            <person name="van Eijk R."/>
            <person name="Schleper C."/>
            <person name="Guy L."/>
            <person name="Ettema T.J."/>
        </authorList>
    </citation>
    <scope>NUCLEOTIDE SEQUENCE</scope>
</reference>
<name>A0A0F8ZRQ3_9ZZZZ</name>
<dbReference type="EMBL" id="LAZR01049840">
    <property type="protein sequence ID" value="KKK88700.1"/>
    <property type="molecule type" value="Genomic_DNA"/>
</dbReference>
<dbReference type="InterPro" id="IPR050216">
    <property type="entry name" value="LRR_domain-containing"/>
</dbReference>
<dbReference type="SMART" id="SM00369">
    <property type="entry name" value="LRR_TYP"/>
    <property type="match status" value="4"/>
</dbReference>
<feature type="domain" description="Disease resistance R13L4/SHOC-2-like LRR" evidence="3">
    <location>
        <begin position="117"/>
        <end position="213"/>
    </location>
</feature>
<proteinExistence type="predicted"/>
<evidence type="ECO:0000256" key="1">
    <source>
        <dbReference type="ARBA" id="ARBA00022614"/>
    </source>
</evidence>
<dbReference type="PANTHER" id="PTHR48051">
    <property type="match status" value="1"/>
</dbReference>
<dbReference type="PANTHER" id="PTHR48051:SF46">
    <property type="entry name" value="LEUCINE RICH REPEAT-CONTAINING DOMAIN PROTEIN"/>
    <property type="match status" value="1"/>
</dbReference>
<accession>A0A0F8ZRQ3</accession>
<dbReference type="Pfam" id="PF23598">
    <property type="entry name" value="LRR_14"/>
    <property type="match status" value="1"/>
</dbReference>
<keyword evidence="2" id="KW-0677">Repeat</keyword>
<dbReference type="InterPro" id="IPR001611">
    <property type="entry name" value="Leu-rich_rpt"/>
</dbReference>
<keyword evidence="1" id="KW-0433">Leucine-rich repeat</keyword>
<dbReference type="AlphaFoldDB" id="A0A0F8ZRQ3"/>
<dbReference type="PROSITE" id="PS51450">
    <property type="entry name" value="LRR"/>
    <property type="match status" value="3"/>
</dbReference>
<protein>
    <recommendedName>
        <fullName evidence="3">Disease resistance R13L4/SHOC-2-like LRR domain-containing protein</fullName>
    </recommendedName>
</protein>
<evidence type="ECO:0000256" key="2">
    <source>
        <dbReference type="ARBA" id="ARBA00022737"/>
    </source>
</evidence>
<sequence>MGENKMIDYMGVKLNKKDYGVITSIIKEHHFICQSKEKPPEDDFNSCYYIEEGKITYLCLNAYTHNKFPKRIVELHNLQDLKLVYNRYTLIPESIGNLKNLIRLSLSDNNLKDLPSSIEDLQQLKYLDLSYNHFESIPEVVSTLENLEVLNIESNIIKKIPKNIKNLKNLKELFIDDNKFAEIPKAVLSLKNLQKLVIFLYIDKEDDICQELLNRNVEIAGIF</sequence>
<evidence type="ECO:0000259" key="3">
    <source>
        <dbReference type="Pfam" id="PF23598"/>
    </source>
</evidence>
<dbReference type="InterPro" id="IPR032675">
    <property type="entry name" value="LRR_dom_sf"/>
</dbReference>
<dbReference type="GO" id="GO:0005737">
    <property type="term" value="C:cytoplasm"/>
    <property type="evidence" value="ECO:0007669"/>
    <property type="project" value="TreeGrafter"/>
</dbReference>